<evidence type="ECO:0000256" key="5">
    <source>
        <dbReference type="RuleBase" id="RU003513"/>
    </source>
</evidence>
<evidence type="ECO:0000256" key="2">
    <source>
        <dbReference type="ARBA" id="ARBA00038209"/>
    </source>
</evidence>
<dbReference type="GO" id="GO:0008761">
    <property type="term" value="F:UDP-N-acetylglucosamine 2-epimerase activity"/>
    <property type="evidence" value="ECO:0007669"/>
    <property type="project" value="UniProtKB-EC"/>
</dbReference>
<evidence type="ECO:0000313" key="7">
    <source>
        <dbReference type="EMBL" id="STY71783.1"/>
    </source>
</evidence>
<evidence type="ECO:0000313" key="8">
    <source>
        <dbReference type="Proteomes" id="UP000255234"/>
    </source>
</evidence>
<dbReference type="AlphaFoldDB" id="A0A378NTS7"/>
<dbReference type="InterPro" id="IPR003331">
    <property type="entry name" value="UDP_GlcNAc_Epimerase_2_dom"/>
</dbReference>
<organism evidence="7 8">
    <name type="scientific">Megamonas hypermegale</name>
    <dbReference type="NCBI Taxonomy" id="158847"/>
    <lineage>
        <taxon>Bacteria</taxon>
        <taxon>Bacillati</taxon>
        <taxon>Bacillota</taxon>
        <taxon>Negativicutes</taxon>
        <taxon>Selenomonadales</taxon>
        <taxon>Selenomonadaceae</taxon>
        <taxon>Megamonas</taxon>
    </lineage>
</organism>
<dbReference type="STRING" id="1122216.GCA_000423385_01990"/>
<dbReference type="InterPro" id="IPR029767">
    <property type="entry name" value="WecB-like"/>
</dbReference>
<proteinExistence type="inferred from homology"/>
<dbReference type="SUPFAM" id="SSF53756">
    <property type="entry name" value="UDP-Glycosyltransferase/glycogen phosphorylase"/>
    <property type="match status" value="1"/>
</dbReference>
<evidence type="ECO:0000256" key="1">
    <source>
        <dbReference type="ARBA" id="ARBA00023235"/>
    </source>
</evidence>
<name>A0A378NTS7_9FIRM</name>
<dbReference type="EC" id="5.1.3.14" evidence="3"/>
<sequence length="386" mass="43423">MKKIKVMTVFGTRPEAIKMAPVVLELKKYPDLITPIVAVTAQHRDMLDQVLNLFNIKPDYDLNIMAQGQTLFDITTKAMNGLNEVLSKEKPDIVLVHGDTTTTFAGALAAYYHETAVGHVEAGLRTYNKYSPFPEEMNRKLTGAIADLHFAPTDTASGNLKAEGTKEDKIFVTGNTVIDALHKTVTDDFKFDDEKLANIDYEHKRIILVTTHRRENLGEPMRHVYKALKDIVNEFDDVEIVFPVHKNPKVREVVNEELGNIEAVHLIDPLDYEPFANLMHRAFLVLTDSGGIQEEAPSLGKPVLVLRDTTERPEAVKAGTVKLIGTERQKVYEETKYLLTDHDEYQRMANTCNPYGDGKASKRIIEAILYHYGLSQEKPDSFIAGK</sequence>
<dbReference type="FunFam" id="3.40.50.2000:FF:000043">
    <property type="entry name" value="UDP-N-acetylglucosamine 2-epimerase"/>
    <property type="match status" value="1"/>
</dbReference>
<feature type="domain" description="UDP-N-acetylglucosamine 2-epimerase" evidence="6">
    <location>
        <begin position="33"/>
        <end position="368"/>
    </location>
</feature>
<dbReference type="Proteomes" id="UP000255234">
    <property type="component" value="Unassembled WGS sequence"/>
</dbReference>
<reference evidence="7 8" key="1">
    <citation type="submission" date="2018-06" db="EMBL/GenBank/DDBJ databases">
        <authorList>
            <consortium name="Pathogen Informatics"/>
            <person name="Doyle S."/>
        </authorList>
    </citation>
    <scope>NUCLEOTIDE SEQUENCE [LARGE SCALE GENOMIC DNA]</scope>
    <source>
        <strain evidence="7 8">NCTC10571</strain>
    </source>
</reference>
<protein>
    <recommendedName>
        <fullName evidence="3">UDP-N-acetylglucosamine 2-epimerase (non-hydrolyzing)</fullName>
        <ecNumber evidence="3">5.1.3.14</ecNumber>
    </recommendedName>
    <alternativeName>
        <fullName evidence="4">UDP-GlcNAc-2-epimerase</fullName>
    </alternativeName>
</protein>
<evidence type="ECO:0000256" key="3">
    <source>
        <dbReference type="ARBA" id="ARBA00038858"/>
    </source>
</evidence>
<dbReference type="CDD" id="cd03786">
    <property type="entry name" value="GTB_UDP-GlcNAc_2-Epimerase"/>
    <property type="match status" value="1"/>
</dbReference>
<gene>
    <name evidence="7" type="primary">mnaA</name>
    <name evidence="7" type="ORF">NCTC10571_01956</name>
</gene>
<dbReference type="RefSeq" id="WP_115151987.1">
    <property type="nucleotide sequence ID" value="NZ_UGPP01000001.1"/>
</dbReference>
<dbReference type="Gene3D" id="3.40.50.2000">
    <property type="entry name" value="Glycogen Phosphorylase B"/>
    <property type="match status" value="2"/>
</dbReference>
<evidence type="ECO:0000259" key="6">
    <source>
        <dbReference type="Pfam" id="PF02350"/>
    </source>
</evidence>
<accession>A0A378NTS7</accession>
<dbReference type="Pfam" id="PF02350">
    <property type="entry name" value="Epimerase_2"/>
    <property type="match status" value="1"/>
</dbReference>
<dbReference type="PANTHER" id="PTHR43174">
    <property type="entry name" value="UDP-N-ACETYLGLUCOSAMINE 2-EPIMERASE"/>
    <property type="match status" value="1"/>
</dbReference>
<dbReference type="NCBIfam" id="TIGR00236">
    <property type="entry name" value="wecB"/>
    <property type="match status" value="1"/>
</dbReference>
<keyword evidence="1 5" id="KW-0413">Isomerase</keyword>
<dbReference type="EMBL" id="UGPP01000001">
    <property type="protein sequence ID" value="STY71783.1"/>
    <property type="molecule type" value="Genomic_DNA"/>
</dbReference>
<comment type="similarity">
    <text evidence="2 5">Belongs to the UDP-N-acetylglucosamine 2-epimerase family.</text>
</comment>
<evidence type="ECO:0000256" key="4">
    <source>
        <dbReference type="ARBA" id="ARBA00079400"/>
    </source>
</evidence>
<dbReference type="PANTHER" id="PTHR43174:SF2">
    <property type="entry name" value="UDP-N-ACETYLGLUCOSAMINE 2-EPIMERASE"/>
    <property type="match status" value="1"/>
</dbReference>